<evidence type="ECO:0000256" key="1">
    <source>
        <dbReference type="SAM" id="Phobius"/>
    </source>
</evidence>
<dbReference type="RefSeq" id="WP_244746005.1">
    <property type="nucleotide sequence ID" value="NZ_CP095071.1"/>
</dbReference>
<evidence type="ECO:0000313" key="2">
    <source>
        <dbReference type="EMBL" id="UOQ85783.1"/>
    </source>
</evidence>
<sequence length="58" mass="6509">MRKCLIAILVLLIIAILFEIQPLLQLFQDAYTNLSQLLGPIILGFIITGIVFIGILRK</sequence>
<feature type="transmembrane region" description="Helical" evidence="1">
    <location>
        <begin position="34"/>
        <end position="56"/>
    </location>
</feature>
<dbReference type="Proteomes" id="UP000831537">
    <property type="component" value="Chromosome"/>
</dbReference>
<keyword evidence="1" id="KW-0812">Transmembrane</keyword>
<organism evidence="2 3">
    <name type="scientific">Gracilibacillus salinarum</name>
    <dbReference type="NCBI Taxonomy" id="2932255"/>
    <lineage>
        <taxon>Bacteria</taxon>
        <taxon>Bacillati</taxon>
        <taxon>Bacillota</taxon>
        <taxon>Bacilli</taxon>
        <taxon>Bacillales</taxon>
        <taxon>Bacillaceae</taxon>
        <taxon>Gracilibacillus</taxon>
    </lineage>
</organism>
<dbReference type="EMBL" id="CP095071">
    <property type="protein sequence ID" value="UOQ85783.1"/>
    <property type="molecule type" value="Genomic_DNA"/>
</dbReference>
<keyword evidence="1" id="KW-1133">Transmembrane helix</keyword>
<proteinExistence type="predicted"/>
<keyword evidence="1" id="KW-0472">Membrane</keyword>
<evidence type="ECO:0008006" key="4">
    <source>
        <dbReference type="Google" id="ProtNLM"/>
    </source>
</evidence>
<reference evidence="2 3" key="1">
    <citation type="submission" date="2022-04" db="EMBL/GenBank/DDBJ databases">
        <title>Gracilibacillus sp. isolated from saltern.</title>
        <authorList>
            <person name="Won M."/>
            <person name="Lee C.-M."/>
            <person name="Woen H.-Y."/>
            <person name="Kwon S.-W."/>
        </authorList>
    </citation>
    <scope>NUCLEOTIDE SEQUENCE [LARGE SCALE GENOMIC DNA]</scope>
    <source>
        <strain evidence="2 3">SSPM10-3</strain>
    </source>
</reference>
<accession>A0ABY4GN27</accession>
<gene>
    <name evidence="2" type="ORF">MUN87_02425</name>
</gene>
<name>A0ABY4GN27_9BACI</name>
<keyword evidence="3" id="KW-1185">Reference proteome</keyword>
<protein>
    <recommendedName>
        <fullName evidence="4">DUF1049 domain-containing protein</fullName>
    </recommendedName>
</protein>
<evidence type="ECO:0000313" key="3">
    <source>
        <dbReference type="Proteomes" id="UP000831537"/>
    </source>
</evidence>